<evidence type="ECO:0000313" key="2">
    <source>
        <dbReference type="Proteomes" id="UP000031829"/>
    </source>
</evidence>
<accession>A0A0B6ANK0</accession>
<reference evidence="1 2" key="1">
    <citation type="journal article" date="2015" name="Genome Announc.">
        <title>Complete genome sequences for 35 biothreat assay-relevant bacillus species.</title>
        <authorList>
            <person name="Johnson S.L."/>
            <person name="Daligault H.E."/>
            <person name="Davenport K.W."/>
            <person name="Jaissle J."/>
            <person name="Frey K.G."/>
            <person name="Ladner J.T."/>
            <person name="Broomall S.M."/>
            <person name="Bishop-Lilly K.A."/>
            <person name="Bruce D.C."/>
            <person name="Gibbons H.S."/>
            <person name="Coyne S.R."/>
            <person name="Lo C.C."/>
            <person name="Meincke L."/>
            <person name="Munk A.C."/>
            <person name="Koroleva G.I."/>
            <person name="Rosenzweig C.N."/>
            <person name="Palacios G.F."/>
            <person name="Redden C.L."/>
            <person name="Minogue T.D."/>
            <person name="Chain P.S."/>
        </authorList>
    </citation>
    <scope>NUCLEOTIDE SEQUENCE [LARGE SCALE GENOMIC DNA]</scope>
    <source>
        <strain evidence="2">ATCC 14581 / DSM 32 / JCM 2506 / NBRC 15308 / NCIMB 9376 / NCTC 10342 / NRRL B-14308 / VKM B-512</strain>
    </source>
</reference>
<dbReference type="EMBL" id="CP009920">
    <property type="protein sequence ID" value="AJI25081.1"/>
    <property type="molecule type" value="Genomic_DNA"/>
</dbReference>
<dbReference type="AlphaFoldDB" id="A0A0B6ANK0"/>
<sequence>MWRAGCKWIFLIMGTMIGAGYASGRELWQFFGEESGLAIFLFSIIFAISCNVIMQISYRYRTNQFYPVLIELIGKRWAAAYDVLIVFYLFTTTVIMIAGGGATLEMWHVPYWWGIGALSAFIVFVFSRGLNGLLSINSFVMPILMIGLAGVLLTFVLRHPGVTDWHLQHNWPAAFTFTALNILPLVAVLSTIGKEIKSKKEIYIASVGSGFLLGGLSFIYNESLIQVSGLLSSYEIPLFAILKDFPYTMLFLMSIVLLIAIYTTAVSGILGLTARFHTEKVQSLWKLAACWLLLMIPFTKLGFSTLIAVLYPMYGIVNLFLVTAVLLYPFRNRYKSS</sequence>
<dbReference type="PANTHER" id="PTHR37814:SF1">
    <property type="entry name" value="MEMBRANE PROTEIN"/>
    <property type="match status" value="1"/>
</dbReference>
<organism evidence="1 2">
    <name type="scientific">Priestia megaterium (strain ATCC 14581 / DSM 32 / CCUG 1817 / JCM 2506 / NBRC 15308 / NCIMB 9376 / NCTC 10342 / NRRL B-14308 / VKM B-512 / Ford 19)</name>
    <name type="common">Bacillus megaterium</name>
    <dbReference type="NCBI Taxonomy" id="1348623"/>
    <lineage>
        <taxon>Bacteria</taxon>
        <taxon>Bacillati</taxon>
        <taxon>Bacillota</taxon>
        <taxon>Bacilli</taxon>
        <taxon>Bacillales</taxon>
        <taxon>Bacillaceae</taxon>
        <taxon>Priestia</taxon>
    </lineage>
</organism>
<dbReference type="Proteomes" id="UP000031829">
    <property type="component" value="Chromosome"/>
</dbReference>
<dbReference type="RefSeq" id="WP_013059919.1">
    <property type="nucleotide sequence ID" value="NZ_BCVB01000009.1"/>
</dbReference>
<protein>
    <submittedName>
        <fullName evidence="1">Putative membrane protein</fullName>
    </submittedName>
</protein>
<name>A0A0B6ANK0_PRIM2</name>
<proteinExistence type="predicted"/>
<dbReference type="KEGG" id="bmeg:BG04_2265"/>
<dbReference type="HOGENOM" id="CLU_043930_0_0_9"/>
<evidence type="ECO:0000313" key="1">
    <source>
        <dbReference type="EMBL" id="AJI25081.1"/>
    </source>
</evidence>
<dbReference type="PANTHER" id="PTHR37814">
    <property type="entry name" value="CONSERVED MEMBRANE PROTEIN"/>
    <property type="match status" value="1"/>
</dbReference>
<gene>
    <name evidence="1" type="ORF">BG04_2265</name>
</gene>
<dbReference type="GeneID" id="93645730"/>
<dbReference type="InterPro" id="IPR038728">
    <property type="entry name" value="YkvI-like"/>
</dbReference>